<dbReference type="GO" id="GO:0015074">
    <property type="term" value="P:DNA integration"/>
    <property type="evidence" value="ECO:0007669"/>
    <property type="project" value="UniProtKB-KW"/>
</dbReference>
<dbReference type="CDD" id="cd00796">
    <property type="entry name" value="INT_Rci_Hp1_C"/>
    <property type="match status" value="1"/>
</dbReference>
<sequence>MGNIEAKTINYSKRFNTKFNGVFYRESITNDKLDKTYYIRYKDKDNKDKEIKIGKYSEGFRENYCNQLRNEIITKQRIGEEPPAAARNKKRTILSIETISENYFSERKEGQNKGTDKSNYKNYILPYFKTLDFENISKDDIQVFTNQLKKTKSLIKKDLISDKTINNILNFLKALIKYAFRNDYIKNDFSKYIQLLEIDNARERFLTKDEIKLLFEYSKDDETLYLLFKLALNTGGRLATLLNIHKKDIDFTHDLITLKDFKNNSTYKAFLTDDLKELLEKRVNSLKPNDMLFTSNPERRLRAKLDELFNKDIDDNDRKNKIVFHSLRHTFASHLAINGTPIFTIQKLMNHRDIRMTLRYAKLSPDSGREAVLNLY</sequence>
<feature type="domain" description="Tyr recombinase" evidence="5">
    <location>
        <begin position="201"/>
        <end position="373"/>
    </location>
</feature>
<dbReference type="Gene3D" id="1.10.443.10">
    <property type="entry name" value="Intergrase catalytic core"/>
    <property type="match status" value="1"/>
</dbReference>
<evidence type="ECO:0000256" key="3">
    <source>
        <dbReference type="ARBA" id="ARBA00023125"/>
    </source>
</evidence>
<dbReference type="InterPro" id="IPR002104">
    <property type="entry name" value="Integrase_catalytic"/>
</dbReference>
<dbReference type="InterPro" id="IPR025269">
    <property type="entry name" value="SAM-like_dom"/>
</dbReference>
<dbReference type="InterPro" id="IPR011010">
    <property type="entry name" value="DNA_brk_join_enz"/>
</dbReference>
<dbReference type="EMBL" id="CP032100">
    <property type="protein sequence ID" value="AXX90002.1"/>
    <property type="molecule type" value="Genomic_DNA"/>
</dbReference>
<protein>
    <submittedName>
        <fullName evidence="6">Site-specific tyrosine recombinase, phage integrase family (INT_Rci_Hp1_C domain)</fullName>
    </submittedName>
</protein>
<dbReference type="Pfam" id="PF00589">
    <property type="entry name" value="Phage_integrase"/>
    <property type="match status" value="1"/>
</dbReference>
<dbReference type="KEGG" id="asui:ASUIS_1522"/>
<accession>A0AAD0T008</accession>
<keyword evidence="7" id="KW-1185">Reference proteome</keyword>
<keyword evidence="2" id="KW-0229">DNA integration</keyword>
<dbReference type="InterPro" id="IPR050808">
    <property type="entry name" value="Phage_Integrase"/>
</dbReference>
<comment type="similarity">
    <text evidence="1">Belongs to the 'phage' integrase family.</text>
</comment>
<evidence type="ECO:0000256" key="2">
    <source>
        <dbReference type="ARBA" id="ARBA00022908"/>
    </source>
</evidence>
<dbReference type="AlphaFoldDB" id="A0AAD0T008"/>
<name>A0AAD0T008_9BACT</name>
<reference evidence="6 7" key="1">
    <citation type="submission" date="2018-08" db="EMBL/GenBank/DDBJ databases">
        <title>Complete genome of the Arcobacter suis type strain LMG 26152.</title>
        <authorList>
            <person name="Miller W.G."/>
            <person name="Yee E."/>
            <person name="Bono J.L."/>
        </authorList>
    </citation>
    <scope>NUCLEOTIDE SEQUENCE [LARGE SCALE GENOMIC DNA]</scope>
    <source>
        <strain evidence="6 7">CECT 7833</strain>
    </source>
</reference>
<organism evidence="6 7">
    <name type="scientific">Arcobacter suis CECT 7833</name>
    <dbReference type="NCBI Taxonomy" id="663365"/>
    <lineage>
        <taxon>Bacteria</taxon>
        <taxon>Pseudomonadati</taxon>
        <taxon>Campylobacterota</taxon>
        <taxon>Epsilonproteobacteria</taxon>
        <taxon>Campylobacterales</taxon>
        <taxon>Arcobacteraceae</taxon>
        <taxon>Arcobacter</taxon>
    </lineage>
</organism>
<dbReference type="SUPFAM" id="SSF56349">
    <property type="entry name" value="DNA breaking-rejoining enzymes"/>
    <property type="match status" value="1"/>
</dbReference>
<dbReference type="Proteomes" id="UP000263040">
    <property type="component" value="Chromosome"/>
</dbReference>
<evidence type="ECO:0000313" key="6">
    <source>
        <dbReference type="EMBL" id="AXX90002.1"/>
    </source>
</evidence>
<gene>
    <name evidence="6" type="ORF">ASUIS_1522</name>
</gene>
<evidence type="ECO:0000256" key="4">
    <source>
        <dbReference type="ARBA" id="ARBA00023172"/>
    </source>
</evidence>
<dbReference type="GO" id="GO:0006310">
    <property type="term" value="P:DNA recombination"/>
    <property type="evidence" value="ECO:0007669"/>
    <property type="project" value="UniProtKB-KW"/>
</dbReference>
<dbReference type="PANTHER" id="PTHR30629:SF2">
    <property type="entry name" value="PROPHAGE INTEGRASE INTS-RELATED"/>
    <property type="match status" value="1"/>
</dbReference>
<keyword evidence="4" id="KW-0233">DNA recombination</keyword>
<dbReference type="Pfam" id="PF13102">
    <property type="entry name" value="Phage_int_SAM_5"/>
    <property type="match status" value="1"/>
</dbReference>
<keyword evidence="3" id="KW-0238">DNA-binding</keyword>
<proteinExistence type="inferred from homology"/>
<dbReference type="PROSITE" id="PS51898">
    <property type="entry name" value="TYR_RECOMBINASE"/>
    <property type="match status" value="1"/>
</dbReference>
<evidence type="ECO:0000313" key="7">
    <source>
        <dbReference type="Proteomes" id="UP000263040"/>
    </source>
</evidence>
<dbReference type="Gene3D" id="1.10.150.130">
    <property type="match status" value="1"/>
</dbReference>
<dbReference type="GO" id="GO:0003677">
    <property type="term" value="F:DNA binding"/>
    <property type="evidence" value="ECO:0007669"/>
    <property type="project" value="UniProtKB-KW"/>
</dbReference>
<dbReference type="PANTHER" id="PTHR30629">
    <property type="entry name" value="PROPHAGE INTEGRASE"/>
    <property type="match status" value="1"/>
</dbReference>
<dbReference type="InterPro" id="IPR010998">
    <property type="entry name" value="Integrase_recombinase_N"/>
</dbReference>
<dbReference type="InterPro" id="IPR013762">
    <property type="entry name" value="Integrase-like_cat_sf"/>
</dbReference>
<dbReference type="RefSeq" id="WP_192894419.1">
    <property type="nucleotide sequence ID" value="NZ_CP032100.1"/>
</dbReference>
<evidence type="ECO:0000259" key="5">
    <source>
        <dbReference type="PROSITE" id="PS51898"/>
    </source>
</evidence>
<evidence type="ECO:0000256" key="1">
    <source>
        <dbReference type="ARBA" id="ARBA00008857"/>
    </source>
</evidence>